<proteinExistence type="inferred from homology"/>
<dbReference type="GO" id="GO:0006644">
    <property type="term" value="P:phospholipid metabolic process"/>
    <property type="evidence" value="ECO:0007669"/>
    <property type="project" value="InterPro"/>
</dbReference>
<evidence type="ECO:0000313" key="12">
    <source>
        <dbReference type="Ensembl" id="ENSECRP00000026353.1"/>
    </source>
</evidence>
<dbReference type="PRINTS" id="PR00389">
    <property type="entry name" value="PHPHLIPASEA2"/>
</dbReference>
<dbReference type="Pfam" id="PF00068">
    <property type="entry name" value="Phospholip_A2_1"/>
    <property type="match status" value="2"/>
</dbReference>
<dbReference type="PANTHER" id="PTHR11716">
    <property type="entry name" value="PHOSPHOLIPASE A2 FAMILY MEMBER"/>
    <property type="match status" value="1"/>
</dbReference>
<feature type="binding site" evidence="5">
    <location>
        <position position="296"/>
    </location>
    <ligand>
        <name>Ca(2+)</name>
        <dbReference type="ChEBI" id="CHEBI:29108"/>
    </ligand>
</feature>
<name>A0A8C4T4M6_ERPCA</name>
<evidence type="ECO:0000256" key="5">
    <source>
        <dbReference type="PIRSR" id="PIRSR601211-2"/>
    </source>
</evidence>
<evidence type="ECO:0000256" key="6">
    <source>
        <dbReference type="PIRSR" id="PIRSR601211-3"/>
    </source>
</evidence>
<feature type="domain" description="Phospholipase A2-like central" evidence="11">
    <location>
        <begin position="269"/>
        <end position="384"/>
    </location>
</feature>
<dbReference type="GO" id="GO:0005509">
    <property type="term" value="F:calcium ion binding"/>
    <property type="evidence" value="ECO:0007669"/>
    <property type="project" value="InterPro"/>
</dbReference>
<keyword evidence="5" id="KW-0479">Metal-binding</keyword>
<evidence type="ECO:0000256" key="7">
    <source>
        <dbReference type="RuleBase" id="RU003654"/>
    </source>
</evidence>
<dbReference type="InterPro" id="IPR041798">
    <property type="entry name" value="Otoconin-90"/>
</dbReference>
<dbReference type="PANTHER" id="PTHR11716:SF1">
    <property type="entry name" value="OTOCONIN-90"/>
    <property type="match status" value="1"/>
</dbReference>
<organism evidence="12 13">
    <name type="scientific">Erpetoichthys calabaricus</name>
    <name type="common">Rope fish</name>
    <name type="synonym">Calamoichthys calabaricus</name>
    <dbReference type="NCBI Taxonomy" id="27687"/>
    <lineage>
        <taxon>Eukaryota</taxon>
        <taxon>Metazoa</taxon>
        <taxon>Chordata</taxon>
        <taxon>Craniata</taxon>
        <taxon>Vertebrata</taxon>
        <taxon>Euteleostomi</taxon>
        <taxon>Actinopterygii</taxon>
        <taxon>Polypteriformes</taxon>
        <taxon>Polypteridae</taxon>
        <taxon>Erpetoichthys</taxon>
    </lineage>
</organism>
<dbReference type="GO" id="GO:0050482">
    <property type="term" value="P:arachidonate secretion"/>
    <property type="evidence" value="ECO:0007669"/>
    <property type="project" value="InterPro"/>
</dbReference>
<keyword evidence="10" id="KW-0812">Transmembrane</keyword>
<dbReference type="SMART" id="SM00085">
    <property type="entry name" value="PA2c"/>
    <property type="match status" value="2"/>
</dbReference>
<keyword evidence="10" id="KW-1133">Transmembrane helix</keyword>
<reference evidence="12" key="1">
    <citation type="submission" date="2025-08" db="UniProtKB">
        <authorList>
            <consortium name="Ensembl"/>
        </authorList>
    </citation>
    <scope>IDENTIFICATION</scope>
</reference>
<dbReference type="GO" id="GO:0004623">
    <property type="term" value="F:phospholipase A2 activity"/>
    <property type="evidence" value="ECO:0007669"/>
    <property type="project" value="UniProtKB-EC"/>
</dbReference>
<feature type="transmembrane region" description="Helical" evidence="10">
    <location>
        <begin position="227"/>
        <end position="250"/>
    </location>
</feature>
<feature type="binding site" evidence="5">
    <location>
        <position position="294"/>
    </location>
    <ligand>
        <name>Ca(2+)</name>
        <dbReference type="ChEBI" id="CHEBI:29108"/>
    </ligand>
</feature>
<feature type="disulfide bond" evidence="6">
    <location>
        <begin position="310"/>
        <end position="365"/>
    </location>
</feature>
<dbReference type="GO" id="GO:0005576">
    <property type="term" value="C:extracellular region"/>
    <property type="evidence" value="ECO:0007669"/>
    <property type="project" value="UniProtKB-SubCell"/>
</dbReference>
<comment type="cofactor">
    <cofactor evidence="5">
        <name>Ca(2+)</name>
        <dbReference type="ChEBI" id="CHEBI:29108"/>
    </cofactor>
    <text evidence="5">Binds 1 Ca(2+) ion per subunit.</text>
</comment>
<evidence type="ECO:0000256" key="8">
    <source>
        <dbReference type="RuleBase" id="RU361236"/>
    </source>
</evidence>
<evidence type="ECO:0000259" key="11">
    <source>
        <dbReference type="SMART" id="SM00085"/>
    </source>
</evidence>
<feature type="disulfide bond" evidence="6">
    <location>
        <begin position="317"/>
        <end position="358"/>
    </location>
</feature>
<protein>
    <submittedName>
        <fullName evidence="12">Otoconin 90</fullName>
    </submittedName>
</protein>
<comment type="similarity">
    <text evidence="7">Belongs to the phospholipase A2 family.</text>
</comment>
<keyword evidence="3 6" id="KW-1015">Disulfide bond</keyword>
<feature type="domain" description="Phospholipase A2-like central" evidence="11">
    <location>
        <begin position="87"/>
        <end position="195"/>
    </location>
</feature>
<feature type="active site" evidence="4">
    <location>
        <position position="359"/>
    </location>
</feature>
<dbReference type="InterPro" id="IPR001211">
    <property type="entry name" value="PLA2"/>
</dbReference>
<reference evidence="12" key="2">
    <citation type="submission" date="2025-09" db="UniProtKB">
        <authorList>
            <consortium name="Ensembl"/>
        </authorList>
    </citation>
    <scope>IDENTIFICATION</scope>
</reference>
<feature type="region of interest" description="Disordered" evidence="9">
    <location>
        <begin position="391"/>
        <end position="413"/>
    </location>
</feature>
<evidence type="ECO:0000256" key="1">
    <source>
        <dbReference type="ARBA" id="ARBA00004613"/>
    </source>
</evidence>
<dbReference type="InterPro" id="IPR016090">
    <property type="entry name" value="PLA2-like_dom"/>
</dbReference>
<keyword evidence="13" id="KW-1185">Reference proteome</keyword>
<keyword evidence="5" id="KW-0106">Calcium</keyword>
<feature type="disulfide bond" evidence="6">
    <location>
        <begin position="326"/>
        <end position="351"/>
    </location>
</feature>
<evidence type="ECO:0000256" key="3">
    <source>
        <dbReference type="ARBA" id="ARBA00023157"/>
    </source>
</evidence>
<evidence type="ECO:0000313" key="13">
    <source>
        <dbReference type="Proteomes" id="UP000694620"/>
    </source>
</evidence>
<feature type="active site" evidence="4">
    <location>
        <position position="314"/>
    </location>
</feature>
<dbReference type="Proteomes" id="UP000694620">
    <property type="component" value="Unassembled WGS sequence"/>
</dbReference>
<sequence length="466" mass="52814">MVHQKDLYYYLPFLMPTDFASKTLTLILRFLYEMAYCTSKRYACVIPTDGVSPVWSPMKLLTAVISVLGCLGIRFTWLQTVFDNFPILFNFMNKLKCATGLCPSDLEDYGCSCRYEEEDNPIDAIDSCCFQHRRCYKDAAEKDCKLEPLNIHFNESYPSDHCEHLFCLCDNAAVECFSRSFYNSSLRNLDSSFCPASSTGKCLYLFYSWKTGGACIEFVFPTDGTSLTFVIIIILMITFSFLSVLVLCLLECTSSTFYQYGTNGRMKYEMPRLGEMLHCLTDRCPHEFEMYGCYCGQEGRGRPVDELDRCCYHHQCCLEQIRMLGCRPERRFNVRVCLFHLSPSGVGMTICDKLNCICDKAGAECMARAQFNDSMAFLDRQQCRGMKASCRRWPAGGRPPRPTPPKSEDSSEEIGIHTLESLGSSRLARPLMSPPGSLLALTGFELASFRSAAPELPLRLTLNPQT</sequence>
<dbReference type="GeneTree" id="ENSGT00940000159042"/>
<evidence type="ECO:0000256" key="2">
    <source>
        <dbReference type="ARBA" id="ARBA00022525"/>
    </source>
</evidence>
<comment type="subcellular location">
    <subcellularLocation>
        <location evidence="1 8">Secreted</location>
    </subcellularLocation>
</comment>
<dbReference type="PROSITE" id="PS00118">
    <property type="entry name" value="PA2_HIS"/>
    <property type="match status" value="2"/>
</dbReference>
<dbReference type="Gene3D" id="1.20.90.10">
    <property type="entry name" value="Phospholipase A2 domain"/>
    <property type="match status" value="2"/>
</dbReference>
<evidence type="ECO:0000256" key="9">
    <source>
        <dbReference type="SAM" id="MobiDB-lite"/>
    </source>
</evidence>
<dbReference type="Ensembl" id="ENSECRT00000026901.1">
    <property type="protein sequence ID" value="ENSECRP00000026353.1"/>
    <property type="gene ID" value="ENSECRG00000017776.1"/>
</dbReference>
<evidence type="ECO:0000256" key="10">
    <source>
        <dbReference type="SAM" id="Phobius"/>
    </source>
</evidence>
<dbReference type="AlphaFoldDB" id="A0A8C4T4M6"/>
<dbReference type="SUPFAM" id="SSF48619">
    <property type="entry name" value="Phospholipase A2, PLA2"/>
    <property type="match status" value="2"/>
</dbReference>
<dbReference type="InterPro" id="IPR036444">
    <property type="entry name" value="PLipase_A2_dom_sf"/>
</dbReference>
<keyword evidence="2 8" id="KW-0964">Secreted</keyword>
<feature type="disulfide bond" evidence="6">
    <location>
        <begin position="295"/>
        <end position="311"/>
    </location>
</feature>
<evidence type="ECO:0000256" key="4">
    <source>
        <dbReference type="PIRSR" id="PIRSR601211-1"/>
    </source>
</evidence>
<keyword evidence="10" id="KW-0472">Membrane</keyword>
<gene>
    <name evidence="12" type="primary">OC90</name>
</gene>
<dbReference type="InterPro" id="IPR033113">
    <property type="entry name" value="PLA2_histidine"/>
</dbReference>
<accession>A0A8C4T4M6</accession>
<dbReference type="CDD" id="cd04707">
    <property type="entry name" value="otoconin_90"/>
    <property type="match status" value="1"/>
</dbReference>
<dbReference type="GO" id="GO:0016042">
    <property type="term" value="P:lipid catabolic process"/>
    <property type="evidence" value="ECO:0007669"/>
    <property type="project" value="UniProtKB-KW"/>
</dbReference>